<dbReference type="Pfam" id="PF08058">
    <property type="entry name" value="NPCC"/>
    <property type="match status" value="1"/>
</dbReference>
<protein>
    <recommendedName>
        <fullName evidence="4">Nuclear pore complex component</fullName>
    </recommendedName>
</protein>
<dbReference type="HOGENOM" id="CLU_688963_0_0_1"/>
<dbReference type="GO" id="GO:0006606">
    <property type="term" value="P:protein import into nucleus"/>
    <property type="evidence" value="ECO:0007669"/>
    <property type="project" value="TreeGrafter"/>
</dbReference>
<proteinExistence type="predicted"/>
<reference evidence="3" key="2">
    <citation type="journal article" date="2010" name="Nature">
        <title>Comparative genomics reveals mobile pathogenicity chromosomes in Fusarium.</title>
        <authorList>
            <person name="Ma L.J."/>
            <person name="van der Does H.C."/>
            <person name="Borkovich K.A."/>
            <person name="Coleman J.J."/>
            <person name="Daboussi M.J."/>
            <person name="Di Pietro A."/>
            <person name="Dufresne M."/>
            <person name="Freitag M."/>
            <person name="Grabherr M."/>
            <person name="Henrissat B."/>
            <person name="Houterman P.M."/>
            <person name="Kang S."/>
            <person name="Shim W.B."/>
            <person name="Woloshuk C."/>
            <person name="Xie X."/>
            <person name="Xu J.R."/>
            <person name="Antoniw J."/>
            <person name="Baker S.E."/>
            <person name="Bluhm B.H."/>
            <person name="Breakspear A."/>
            <person name="Brown D.W."/>
            <person name="Butchko R.A."/>
            <person name="Chapman S."/>
            <person name="Coulson R."/>
            <person name="Coutinho P.M."/>
            <person name="Danchin E.G."/>
            <person name="Diener A."/>
            <person name="Gale L.R."/>
            <person name="Gardiner D.M."/>
            <person name="Goff S."/>
            <person name="Hammond-Kosack K.E."/>
            <person name="Hilburn K."/>
            <person name="Hua-Van A."/>
            <person name="Jonkers W."/>
            <person name="Kazan K."/>
            <person name="Kodira C.D."/>
            <person name="Koehrsen M."/>
            <person name="Kumar L."/>
            <person name="Lee Y.H."/>
            <person name="Li L."/>
            <person name="Manners J.M."/>
            <person name="Miranda-Saavedra D."/>
            <person name="Mukherjee M."/>
            <person name="Park G."/>
            <person name="Park J."/>
            <person name="Park S.Y."/>
            <person name="Proctor R.H."/>
            <person name="Regev A."/>
            <person name="Ruiz-Roldan M.C."/>
            <person name="Sain D."/>
            <person name="Sakthikumar S."/>
            <person name="Sykes S."/>
            <person name="Schwartz D.C."/>
            <person name="Turgeon B.G."/>
            <person name="Wapinski I."/>
            <person name="Yoder O."/>
            <person name="Young S."/>
            <person name="Zeng Q."/>
            <person name="Zhou S."/>
            <person name="Galagan J."/>
            <person name="Cuomo C.A."/>
            <person name="Kistler H.C."/>
            <person name="Rep M."/>
        </authorList>
    </citation>
    <scope>GENOME REANNOTATION</scope>
    <source>
        <strain evidence="3">PH-1 / ATCC MYA-4620 / FGSC 9075 / NRRL 31084</strain>
    </source>
</reference>
<feature type="transmembrane region" description="Helical" evidence="2">
    <location>
        <begin position="190"/>
        <end position="211"/>
    </location>
</feature>
<feature type="region of interest" description="Disordered" evidence="1">
    <location>
        <begin position="267"/>
        <end position="321"/>
    </location>
</feature>
<keyword evidence="2" id="KW-0812">Transmembrane</keyword>
<evidence type="ECO:0008006" key="4">
    <source>
        <dbReference type="Google" id="ProtNLM"/>
    </source>
</evidence>
<dbReference type="EnsemblFungi" id="CEF83824">
    <property type="protein sequence ID" value="CEF83824"/>
    <property type="gene ID" value="FGRRES_16813_M"/>
</dbReference>
<reference evidence="3" key="3">
    <citation type="submission" date="2017-01" db="UniProtKB">
        <authorList>
            <consortium name="EnsemblFungi"/>
        </authorList>
    </citation>
    <scope>IDENTIFICATION</scope>
    <source>
        <strain evidence="3">PH-1 / ATCC MYA-4620 / FGSC 9075 / NRRL 31084</strain>
    </source>
</reference>
<keyword evidence="2" id="KW-1133">Transmembrane helix</keyword>
<dbReference type="RefSeq" id="XP_011327065.1">
    <property type="nucleotide sequence ID" value="XM_011328763.1"/>
</dbReference>
<accession>I1RT25</accession>
<evidence type="ECO:0000256" key="1">
    <source>
        <dbReference type="SAM" id="MobiDB-lite"/>
    </source>
</evidence>
<name>I1RT25_GIBZE</name>
<evidence type="ECO:0000313" key="3">
    <source>
        <dbReference type="EnsemblFungi" id="CEF83824"/>
    </source>
</evidence>
<dbReference type="GeneID" id="23554401"/>
<sequence length="400" mass="43170">MKQVAVCGFKVELWRSFHAPGSVLVALQQTELKATTEPRLCVFMAGESLSLISLVATSTILITKGATELTTASARSTHILTNRDTIVGGYIAIFQSERKVKETLAHILQNIQELHGIRQATHKEPYQTLLANLFVLCPLQTLEMATPVRTATIAGPSVTDSPGTWRHPRLNEITRRRNATTFSEKNVRQIAYNVIALLGFWSAQLLAKLNIGSQALPSTFRVYLGWAWFILQLIPFVNIGVACLPLIRPKDDLSDIPLTSAQRQLLGLDPSSAAPTPDAKFSTPPRYSRTPSLGGSVGSRGSYNSSPLSSRGSPFVQGSPLGSPLFQKSTNSFGSSFGNSFNGRRSSFGSTSPFAASSSSNVFSNPTSPGTPGGKRTSVGLNSKWLYEKGRRPSGSAWGK</sequence>
<feature type="region of interest" description="Disordered" evidence="1">
    <location>
        <begin position="348"/>
        <end position="400"/>
    </location>
</feature>
<feature type="compositionally biased region" description="Polar residues" evidence="1">
    <location>
        <begin position="289"/>
        <end position="312"/>
    </location>
</feature>
<dbReference type="KEGG" id="fgr:FGSG_07317"/>
<dbReference type="PANTHER" id="PTHR28003">
    <property type="entry name" value="NUCLEOPORIN POM34"/>
    <property type="match status" value="1"/>
</dbReference>
<feature type="compositionally biased region" description="Low complexity" evidence="1">
    <location>
        <begin position="348"/>
        <end position="368"/>
    </location>
</feature>
<feature type="transmembrane region" description="Helical" evidence="2">
    <location>
        <begin position="223"/>
        <end position="247"/>
    </location>
</feature>
<dbReference type="GO" id="GO:0030474">
    <property type="term" value="P:spindle pole body duplication"/>
    <property type="evidence" value="ECO:0007669"/>
    <property type="project" value="TreeGrafter"/>
</dbReference>
<dbReference type="OrthoDB" id="429932at2759"/>
<dbReference type="EMBL" id="HG970335">
    <property type="status" value="NOT_ANNOTATED_CDS"/>
    <property type="molecule type" value="Genomic_DNA"/>
</dbReference>
<dbReference type="GO" id="GO:0070762">
    <property type="term" value="C:nuclear pore transmembrane ring"/>
    <property type="evidence" value="ECO:0007669"/>
    <property type="project" value="TreeGrafter"/>
</dbReference>
<keyword evidence="2" id="KW-0472">Membrane</keyword>
<dbReference type="GO" id="GO:0005640">
    <property type="term" value="C:nuclear outer membrane"/>
    <property type="evidence" value="ECO:0007669"/>
    <property type="project" value="TreeGrafter"/>
</dbReference>
<dbReference type="InterPro" id="IPR012578">
    <property type="entry name" value="Nucl_pore_cmplx"/>
</dbReference>
<evidence type="ECO:0000256" key="2">
    <source>
        <dbReference type="SAM" id="Phobius"/>
    </source>
</evidence>
<accession>A0A098DR48</accession>
<dbReference type="PANTHER" id="PTHR28003:SF1">
    <property type="entry name" value="NUCLEOPORIN POM34"/>
    <property type="match status" value="1"/>
</dbReference>
<dbReference type="AlphaFoldDB" id="I1RT25"/>
<organism evidence="3">
    <name type="scientific">Gibberella zeae (strain ATCC MYA-4620 / CBS 123657 / FGSC 9075 / NRRL 31084 / PH-1)</name>
    <name type="common">Wheat head blight fungus</name>
    <name type="synonym">Fusarium graminearum</name>
    <dbReference type="NCBI Taxonomy" id="229533"/>
    <lineage>
        <taxon>Eukaryota</taxon>
        <taxon>Fungi</taxon>
        <taxon>Dikarya</taxon>
        <taxon>Ascomycota</taxon>
        <taxon>Pezizomycotina</taxon>
        <taxon>Sordariomycetes</taxon>
        <taxon>Hypocreomycetidae</taxon>
        <taxon>Hypocreales</taxon>
        <taxon>Nectriaceae</taxon>
        <taxon>Fusarium</taxon>
    </lineage>
</organism>
<reference evidence="3" key="1">
    <citation type="journal article" date="2007" name="Science">
        <title>The Fusarium graminearum genome reveals a link between localized polymorphism and pathogen specialization.</title>
        <authorList>
            <person name="Cuomo C.A."/>
            <person name="Gueldener U."/>
            <person name="Xu J.-R."/>
            <person name="Trail F."/>
            <person name="Turgeon B.G."/>
            <person name="Di Pietro A."/>
            <person name="Walton J.D."/>
            <person name="Ma L.-J."/>
            <person name="Baker S.E."/>
            <person name="Rep M."/>
            <person name="Adam G."/>
            <person name="Antoniw J."/>
            <person name="Baldwin T."/>
            <person name="Calvo S.E."/>
            <person name="Chang Y.-L."/>
            <person name="DeCaprio D."/>
            <person name="Gale L.R."/>
            <person name="Gnerre S."/>
            <person name="Goswami R.S."/>
            <person name="Hammond-Kosack K."/>
            <person name="Harris L.J."/>
            <person name="Hilburn K."/>
            <person name="Kennell J.C."/>
            <person name="Kroken S."/>
            <person name="Magnuson J.K."/>
            <person name="Mannhaupt G."/>
            <person name="Mauceli E.W."/>
            <person name="Mewes H.-W."/>
            <person name="Mitterbauer R."/>
            <person name="Muehlbauer G."/>
            <person name="Muensterkoetter M."/>
            <person name="Nelson D."/>
            <person name="O'Donnell K."/>
            <person name="Ouellet T."/>
            <person name="Qi W."/>
            <person name="Quesneville H."/>
            <person name="Roncero M.I.G."/>
            <person name="Seong K.-Y."/>
            <person name="Tetko I.V."/>
            <person name="Urban M."/>
            <person name="Waalwijk C."/>
            <person name="Ward T.J."/>
            <person name="Yao J."/>
            <person name="Birren B.W."/>
            <person name="Kistler H.C."/>
        </authorList>
    </citation>
    <scope>NUCLEOTIDE SEQUENCE [LARGE SCALE GENOMIC DNA]</scope>
    <source>
        <strain evidence="3">PH-1 / ATCC MYA-4620 / FGSC 9075 / NRRL 31084</strain>
    </source>
</reference>